<keyword evidence="2" id="KW-1185">Reference proteome</keyword>
<dbReference type="Proteomes" id="UP000037460">
    <property type="component" value="Unassembled WGS sequence"/>
</dbReference>
<dbReference type="EMBL" id="JWZX01003252">
    <property type="protein sequence ID" value="KOO22772.1"/>
    <property type="molecule type" value="Genomic_DNA"/>
</dbReference>
<gene>
    <name evidence="1" type="ORF">Ctob_006269</name>
</gene>
<organism evidence="1 2">
    <name type="scientific">Chrysochromulina tobinii</name>
    <dbReference type="NCBI Taxonomy" id="1460289"/>
    <lineage>
        <taxon>Eukaryota</taxon>
        <taxon>Haptista</taxon>
        <taxon>Haptophyta</taxon>
        <taxon>Prymnesiophyceae</taxon>
        <taxon>Prymnesiales</taxon>
        <taxon>Chrysochromulinaceae</taxon>
        <taxon>Chrysochromulina</taxon>
    </lineage>
</organism>
<reference evidence="2" key="1">
    <citation type="journal article" date="2015" name="PLoS Genet.">
        <title>Genome Sequence and Transcriptome Analyses of Chrysochromulina tobin: Metabolic Tools for Enhanced Algal Fitness in the Prominent Order Prymnesiales (Haptophyceae).</title>
        <authorList>
            <person name="Hovde B.T."/>
            <person name="Deodato C.R."/>
            <person name="Hunsperger H.M."/>
            <person name="Ryken S.A."/>
            <person name="Yost W."/>
            <person name="Jha R.K."/>
            <person name="Patterson J."/>
            <person name="Monnat R.J. Jr."/>
            <person name="Barlow S.B."/>
            <person name="Starkenburg S.R."/>
            <person name="Cattolico R.A."/>
        </authorList>
    </citation>
    <scope>NUCLEOTIDE SEQUENCE</scope>
    <source>
        <strain evidence="2">CCMP291</strain>
    </source>
</reference>
<dbReference type="AlphaFoldDB" id="A0A0M0J8T7"/>
<proteinExistence type="predicted"/>
<evidence type="ECO:0000313" key="1">
    <source>
        <dbReference type="EMBL" id="KOO22772.1"/>
    </source>
</evidence>
<evidence type="ECO:0000313" key="2">
    <source>
        <dbReference type="Proteomes" id="UP000037460"/>
    </source>
</evidence>
<comment type="caution">
    <text evidence="1">The sequence shown here is derived from an EMBL/GenBank/DDBJ whole genome shotgun (WGS) entry which is preliminary data.</text>
</comment>
<name>A0A0M0J8T7_9EUKA</name>
<sequence>MSDAEYGMLGTDVSKRPSKFSDFKPIVSAKTPVSMMQNHAEDADPYYRQSRGVVPGYQGHVPRARDAFGVSAMGGLAPEANVGTHKKMGSMTGHEKEQIVLGREPAETVFPEYKDKKRGVMPGYAGFRPGSRDHHAQSAFGGIAHDGPQGRGDEPVLKAKWDRERMDPGTDYRQVVGGIVPGYSGHVPLAITKAGHSHWGQPQKGAQAGHEGTGSEAYKAYEVQQMAKSGYSGHVPGARDSYGTTIFNAE</sequence>
<accession>A0A0M0J8T7</accession>
<protein>
    <submittedName>
        <fullName evidence="1">Uncharacterized protein</fullName>
    </submittedName>
</protein>